<keyword evidence="1" id="KW-0472">Membrane</keyword>
<evidence type="ECO:0000313" key="3">
    <source>
        <dbReference type="Proteomes" id="UP000279911"/>
    </source>
</evidence>
<proteinExistence type="predicted"/>
<dbReference type="RefSeq" id="WP_125481196.1">
    <property type="nucleotide sequence ID" value="NZ_RSFW01000019.1"/>
</dbReference>
<dbReference type="AlphaFoldDB" id="A0A3R9DRA4"/>
<dbReference type="Proteomes" id="UP000279911">
    <property type="component" value="Unassembled WGS sequence"/>
</dbReference>
<keyword evidence="1" id="KW-1133">Transmembrane helix</keyword>
<organism evidence="2 3">
    <name type="scientific">Mesobacillus subterraneus</name>
    <dbReference type="NCBI Taxonomy" id="285983"/>
    <lineage>
        <taxon>Bacteria</taxon>
        <taxon>Bacillati</taxon>
        <taxon>Bacillota</taxon>
        <taxon>Bacilli</taxon>
        <taxon>Bacillales</taxon>
        <taxon>Bacillaceae</taxon>
        <taxon>Mesobacillus</taxon>
    </lineage>
</organism>
<evidence type="ECO:0000313" key="2">
    <source>
        <dbReference type="EMBL" id="RSD25477.1"/>
    </source>
</evidence>
<comment type="caution">
    <text evidence="2">The sequence shown here is derived from an EMBL/GenBank/DDBJ whole genome shotgun (WGS) entry which is preliminary data.</text>
</comment>
<dbReference type="NCBIfam" id="TIGR01598">
    <property type="entry name" value="holin_phiLC3"/>
    <property type="match status" value="1"/>
</dbReference>
<dbReference type="EMBL" id="RSFW01000019">
    <property type="protein sequence ID" value="RSD25477.1"/>
    <property type="molecule type" value="Genomic_DNA"/>
</dbReference>
<evidence type="ECO:0000256" key="1">
    <source>
        <dbReference type="SAM" id="Phobius"/>
    </source>
</evidence>
<sequence>MEGMVKVINWGVRFKNKSWVIAFVSQLMIVLQIILEGMNLIGLTSFRLTDEIQNEILMLINAIFMILSLLGIIQDPTTKGYKDSERAMGYKEPN</sequence>
<protein>
    <submittedName>
        <fullName evidence="2">Phage holin</fullName>
    </submittedName>
</protein>
<accession>A0A3R9DRA4</accession>
<dbReference type="OrthoDB" id="3176072at2"/>
<dbReference type="Pfam" id="PF04531">
    <property type="entry name" value="Phage_holin_1"/>
    <property type="match status" value="1"/>
</dbReference>
<keyword evidence="1" id="KW-0812">Transmembrane</keyword>
<gene>
    <name evidence="2" type="ORF">EJA10_16865</name>
</gene>
<reference evidence="3" key="1">
    <citation type="submission" date="2018-12" db="EMBL/GenBank/DDBJ databases">
        <title>Bacillus chawlae sp. nov., Bacillus glennii sp. nov., and Bacillus saganii sp. nov. Isolated from the Vehicle Assembly Building at Kennedy Space Center where the Viking Spacecraft were Assembled.</title>
        <authorList>
            <person name="Seuylemezian A."/>
            <person name="Vaishampayan P."/>
        </authorList>
    </citation>
    <scope>NUCLEOTIDE SEQUENCE [LARGE SCALE GENOMIC DNA]</scope>
    <source>
        <strain evidence="3">DSM 13966</strain>
    </source>
</reference>
<dbReference type="InterPro" id="IPR006485">
    <property type="entry name" value="Phage-like_holin"/>
</dbReference>
<feature type="transmembrane region" description="Helical" evidence="1">
    <location>
        <begin position="56"/>
        <end position="73"/>
    </location>
</feature>
<name>A0A3R9DRA4_9BACI</name>
<feature type="transmembrane region" description="Helical" evidence="1">
    <location>
        <begin position="20"/>
        <end position="44"/>
    </location>
</feature>